<dbReference type="PROSITE" id="PS51257">
    <property type="entry name" value="PROKAR_LIPOPROTEIN"/>
    <property type="match status" value="1"/>
</dbReference>
<dbReference type="Proteomes" id="UP000187203">
    <property type="component" value="Unassembled WGS sequence"/>
</dbReference>
<dbReference type="EMBL" id="AWUE01017969">
    <property type="protein sequence ID" value="OMO83559.1"/>
    <property type="molecule type" value="Genomic_DNA"/>
</dbReference>
<comment type="caution">
    <text evidence="2">The sequence shown here is derived from an EMBL/GenBank/DDBJ whole genome shotgun (WGS) entry which is preliminary data.</text>
</comment>
<sequence>MKSLGCSQNSCSMVACEERKDQAVVHYNITILDNMTWTGDLYSSVRLKEEECRKNCEQDCYCGGVLYSNGKCNKYSLPLKYGRRRENVSTTAFIKVYLGIITIGNGTPDHQSSPTPIFANEGNRRLISTMGISLGSVACLCQLQLINNTNLSITRPINLEYGGSDYDNEMDSSSSYNTTVYSARIDVDGNFRLYAHVFQPSGGFHTFTMSLAVKDSCQVNGFCGFNSFCTLNDFQPYCACLPGTEFIDPYQSTHGCKRIHYSEAHCKGEKAKKGFYNITPVENIDWRGGTFYSREKMSKDECNKTCLEDCNCEAAFFRDGICRKQKLPLKYLLRDSDKAPTVFMKMGVEGLAVAEKNHTHLPQKPMPTMPPIKRKEPMVKILVLTFSLVVCSCNNNLVGFA</sequence>
<dbReference type="PANTHER" id="PTHR47976:SF27">
    <property type="entry name" value="RECEPTOR-LIKE SERINE_THREONINE-PROTEIN KINASE"/>
    <property type="match status" value="1"/>
</dbReference>
<keyword evidence="1" id="KW-0732">Signal</keyword>
<reference evidence="3" key="1">
    <citation type="submission" date="2013-09" db="EMBL/GenBank/DDBJ databases">
        <title>Corchorus olitorius genome sequencing.</title>
        <authorList>
            <person name="Alam M."/>
            <person name="Haque M.S."/>
            <person name="Islam M.S."/>
            <person name="Emdad E.M."/>
            <person name="Islam M.M."/>
            <person name="Ahmed B."/>
            <person name="Halim A."/>
            <person name="Hossen Q.M.M."/>
            <person name="Hossain M.Z."/>
            <person name="Ahmed R."/>
            <person name="Khan M.M."/>
            <person name="Islam R."/>
            <person name="Rashid M.M."/>
            <person name="Khan S.A."/>
            <person name="Rahman M.S."/>
            <person name="Alam M."/>
            <person name="Yahiya A.S."/>
            <person name="Khan M.S."/>
            <person name="Azam M.S."/>
            <person name="Haque T."/>
            <person name="Lashkar M.Z.H."/>
            <person name="Akhand A.I."/>
            <person name="Morshed G."/>
            <person name="Roy S."/>
            <person name="Uddin K.S."/>
            <person name="Rabeya T."/>
            <person name="Hossain A.S."/>
            <person name="Chowdhury A."/>
            <person name="Snigdha A.R."/>
            <person name="Mortoza M.S."/>
            <person name="Matin S.A."/>
            <person name="Hoque S.M.E."/>
            <person name="Islam M.K."/>
            <person name="Roy D.K."/>
            <person name="Haider R."/>
            <person name="Moosa M.M."/>
            <person name="Elias S.M."/>
            <person name="Hasan A.M."/>
            <person name="Jahan S."/>
            <person name="Shafiuddin M."/>
            <person name="Mahmood N."/>
            <person name="Shommy N.S."/>
        </authorList>
    </citation>
    <scope>NUCLEOTIDE SEQUENCE [LARGE SCALE GENOMIC DNA]</scope>
    <source>
        <strain evidence="3">cv. O-4</strain>
    </source>
</reference>
<evidence type="ECO:0000313" key="3">
    <source>
        <dbReference type="Proteomes" id="UP000187203"/>
    </source>
</evidence>
<dbReference type="OrthoDB" id="1668230at2759"/>
<keyword evidence="2" id="KW-0808">Transferase</keyword>
<accession>A0A1R3ILT7</accession>
<gene>
    <name evidence="2" type="ORF">COLO4_22435</name>
</gene>
<dbReference type="GO" id="GO:0016301">
    <property type="term" value="F:kinase activity"/>
    <property type="evidence" value="ECO:0007669"/>
    <property type="project" value="UniProtKB-KW"/>
</dbReference>
<dbReference type="AlphaFoldDB" id="A0A1R3ILT7"/>
<dbReference type="PANTHER" id="PTHR47976">
    <property type="entry name" value="G-TYPE LECTIN S-RECEPTOR-LIKE SERINE/THREONINE-PROTEIN KINASE SD2-5"/>
    <property type="match status" value="1"/>
</dbReference>
<proteinExistence type="predicted"/>
<evidence type="ECO:0000256" key="1">
    <source>
        <dbReference type="ARBA" id="ARBA00022729"/>
    </source>
</evidence>
<keyword evidence="2" id="KW-0418">Kinase</keyword>
<keyword evidence="3" id="KW-1185">Reference proteome</keyword>
<dbReference type="InterPro" id="IPR051343">
    <property type="entry name" value="G-type_lectin_kinases/EP1-like"/>
</dbReference>
<organism evidence="2 3">
    <name type="scientific">Corchorus olitorius</name>
    <dbReference type="NCBI Taxonomy" id="93759"/>
    <lineage>
        <taxon>Eukaryota</taxon>
        <taxon>Viridiplantae</taxon>
        <taxon>Streptophyta</taxon>
        <taxon>Embryophyta</taxon>
        <taxon>Tracheophyta</taxon>
        <taxon>Spermatophyta</taxon>
        <taxon>Magnoliopsida</taxon>
        <taxon>eudicotyledons</taxon>
        <taxon>Gunneridae</taxon>
        <taxon>Pentapetalae</taxon>
        <taxon>rosids</taxon>
        <taxon>malvids</taxon>
        <taxon>Malvales</taxon>
        <taxon>Malvaceae</taxon>
        <taxon>Grewioideae</taxon>
        <taxon>Apeibeae</taxon>
        <taxon>Corchorus</taxon>
    </lineage>
</organism>
<name>A0A1R3ILT7_9ROSI</name>
<evidence type="ECO:0000313" key="2">
    <source>
        <dbReference type="EMBL" id="OMO83559.1"/>
    </source>
</evidence>
<dbReference type="STRING" id="93759.A0A1R3ILT7"/>
<protein>
    <submittedName>
        <fullName evidence="2">G-type lectin S-receptor-like serine/threonine-protein kinase RLK1</fullName>
    </submittedName>
</protein>